<comment type="similarity">
    <text evidence="1">Belongs to the LysR transcriptional regulatory family.</text>
</comment>
<keyword evidence="7" id="KW-1185">Reference proteome</keyword>
<evidence type="ECO:0000256" key="2">
    <source>
        <dbReference type="ARBA" id="ARBA00023015"/>
    </source>
</evidence>
<dbReference type="SUPFAM" id="SSF46785">
    <property type="entry name" value="Winged helix' DNA-binding domain"/>
    <property type="match status" value="1"/>
</dbReference>
<dbReference type="Gene3D" id="3.40.190.290">
    <property type="match status" value="1"/>
</dbReference>
<sequence length="288" mass="32372">MTLRHFKIFVAVCDTMNMTSAAEALFISQSAVSQAIAELENHYGVRLFERLSRKLYLTQAGQKLLGYARHMIRMNTEAENDMKTLYQNGTIRLGASVTVGGHVLPGVVSRFREQNPLVKIEVIEDNTAKIETLILKDTIDLGLVEGETVSPDVISRAFMEDELVLVCSPSHRFAGCEEVEPKELEKENFIIREKGSGTRKTFEDKMAENGLTWEGSWTCNNADTIKNAVAAGLGVSVISGLAVKNEVETGLLCQKHVRGIRFQRRFKLIYHKNKYLTKAMREFMSFFA</sequence>
<protein>
    <submittedName>
        <fullName evidence="6">LysR family transcriptional regulator</fullName>
    </submittedName>
</protein>
<dbReference type="Pfam" id="PF00126">
    <property type="entry name" value="HTH_1"/>
    <property type="match status" value="1"/>
</dbReference>
<dbReference type="RefSeq" id="WP_219964536.1">
    <property type="nucleotide sequence ID" value="NZ_JAGFNZ010000002.1"/>
</dbReference>
<dbReference type="InterPro" id="IPR005119">
    <property type="entry name" value="LysR_subst-bd"/>
</dbReference>
<dbReference type="PANTHER" id="PTHR30126:SF39">
    <property type="entry name" value="HTH-TYPE TRANSCRIPTIONAL REGULATOR CYSL"/>
    <property type="match status" value="1"/>
</dbReference>
<dbReference type="PANTHER" id="PTHR30126">
    <property type="entry name" value="HTH-TYPE TRANSCRIPTIONAL REGULATOR"/>
    <property type="match status" value="1"/>
</dbReference>
<keyword evidence="2" id="KW-0805">Transcription regulation</keyword>
<evidence type="ECO:0000256" key="1">
    <source>
        <dbReference type="ARBA" id="ARBA00009437"/>
    </source>
</evidence>
<evidence type="ECO:0000256" key="4">
    <source>
        <dbReference type="ARBA" id="ARBA00023163"/>
    </source>
</evidence>
<evidence type="ECO:0000256" key="3">
    <source>
        <dbReference type="ARBA" id="ARBA00023125"/>
    </source>
</evidence>
<evidence type="ECO:0000259" key="5">
    <source>
        <dbReference type="PROSITE" id="PS50931"/>
    </source>
</evidence>
<comment type="caution">
    <text evidence="6">The sequence shown here is derived from an EMBL/GenBank/DDBJ whole genome shotgun (WGS) entry which is preliminary data.</text>
</comment>
<dbReference type="PROSITE" id="PS50931">
    <property type="entry name" value="HTH_LYSR"/>
    <property type="match status" value="1"/>
</dbReference>
<dbReference type="InterPro" id="IPR036388">
    <property type="entry name" value="WH-like_DNA-bd_sf"/>
</dbReference>
<dbReference type="SUPFAM" id="SSF53850">
    <property type="entry name" value="Periplasmic binding protein-like II"/>
    <property type="match status" value="1"/>
</dbReference>
<keyword evidence="3" id="KW-0238">DNA-binding</keyword>
<dbReference type="PRINTS" id="PR00039">
    <property type="entry name" value="HTHLYSR"/>
</dbReference>
<keyword evidence="4" id="KW-0804">Transcription</keyword>
<reference evidence="6 7" key="1">
    <citation type="submission" date="2021-03" db="EMBL/GenBank/DDBJ databases">
        <title>Caproiciproducens sp. nov. isolated from feces of cow.</title>
        <authorList>
            <person name="Choi J.-Y."/>
        </authorList>
    </citation>
    <scope>NUCLEOTIDE SEQUENCE [LARGE SCALE GENOMIC DNA]</scope>
    <source>
        <strain evidence="6 7">AGMB10547</strain>
    </source>
</reference>
<accession>A0ABS7DLF5</accession>
<dbReference type="InterPro" id="IPR036390">
    <property type="entry name" value="WH_DNA-bd_sf"/>
</dbReference>
<organism evidence="6 7">
    <name type="scientific">Caproiciproducens faecalis</name>
    <dbReference type="NCBI Taxonomy" id="2820301"/>
    <lineage>
        <taxon>Bacteria</taxon>
        <taxon>Bacillati</taxon>
        <taxon>Bacillota</taxon>
        <taxon>Clostridia</taxon>
        <taxon>Eubacteriales</taxon>
        <taxon>Acutalibacteraceae</taxon>
        <taxon>Caproiciproducens</taxon>
    </lineage>
</organism>
<evidence type="ECO:0000313" key="6">
    <source>
        <dbReference type="EMBL" id="MBW7572112.1"/>
    </source>
</evidence>
<evidence type="ECO:0000313" key="7">
    <source>
        <dbReference type="Proteomes" id="UP000719942"/>
    </source>
</evidence>
<name>A0ABS7DLF5_9FIRM</name>
<dbReference type="Gene3D" id="1.10.10.10">
    <property type="entry name" value="Winged helix-like DNA-binding domain superfamily/Winged helix DNA-binding domain"/>
    <property type="match status" value="1"/>
</dbReference>
<gene>
    <name evidence="6" type="ORF">J5W02_04740</name>
</gene>
<dbReference type="Pfam" id="PF03466">
    <property type="entry name" value="LysR_substrate"/>
    <property type="match status" value="1"/>
</dbReference>
<dbReference type="InterPro" id="IPR000847">
    <property type="entry name" value="LysR_HTH_N"/>
</dbReference>
<dbReference type="Proteomes" id="UP000719942">
    <property type="component" value="Unassembled WGS sequence"/>
</dbReference>
<proteinExistence type="inferred from homology"/>
<feature type="domain" description="HTH lysR-type" evidence="5">
    <location>
        <begin position="1"/>
        <end position="58"/>
    </location>
</feature>
<dbReference type="EMBL" id="JAGFNZ010000002">
    <property type="protein sequence ID" value="MBW7572112.1"/>
    <property type="molecule type" value="Genomic_DNA"/>
</dbReference>
<dbReference type="CDD" id="cd08420">
    <property type="entry name" value="PBP2_CysL_like"/>
    <property type="match status" value="1"/>
</dbReference>